<keyword evidence="4" id="KW-0547">Nucleotide-binding</keyword>
<keyword evidence="5" id="KW-0067">ATP-binding</keyword>
<dbReference type="InterPro" id="IPR017871">
    <property type="entry name" value="ABC_transporter-like_CS"/>
</dbReference>
<evidence type="ECO:0000256" key="7">
    <source>
        <dbReference type="ARBA" id="ARBA00023136"/>
    </source>
</evidence>
<keyword evidence="2" id="KW-0813">Transport</keyword>
<dbReference type="SMART" id="SM00382">
    <property type="entry name" value="AAA"/>
    <property type="match status" value="1"/>
</dbReference>
<feature type="domain" description="ABC transporter" evidence="10">
    <location>
        <begin position="169"/>
        <end position="425"/>
    </location>
</feature>
<comment type="subcellular location">
    <subcellularLocation>
        <location evidence="1">Membrane</location>
    </subcellularLocation>
</comment>
<proteinExistence type="predicted"/>
<evidence type="ECO:0000256" key="9">
    <source>
        <dbReference type="SAM" id="Phobius"/>
    </source>
</evidence>
<evidence type="ECO:0000256" key="5">
    <source>
        <dbReference type="ARBA" id="ARBA00022840"/>
    </source>
</evidence>
<evidence type="ECO:0000256" key="6">
    <source>
        <dbReference type="ARBA" id="ARBA00022989"/>
    </source>
</evidence>
<comment type="caution">
    <text evidence="12">The sequence shown here is derived from an EMBL/GenBank/DDBJ whole genome shotgun (WGS) entry which is preliminary data.</text>
</comment>
<feature type="region of interest" description="Disordered" evidence="8">
    <location>
        <begin position="253"/>
        <end position="272"/>
    </location>
</feature>
<evidence type="ECO:0000313" key="12">
    <source>
        <dbReference type="EMBL" id="CAK9085429.1"/>
    </source>
</evidence>
<keyword evidence="3 9" id="KW-0812">Transmembrane</keyword>
<evidence type="ECO:0000259" key="10">
    <source>
        <dbReference type="PROSITE" id="PS50893"/>
    </source>
</evidence>
<accession>A0ABP0QBV6</accession>
<feature type="domain" description="ABC transmembrane type-1" evidence="11">
    <location>
        <begin position="1"/>
        <end position="137"/>
    </location>
</feature>
<keyword evidence="6 9" id="KW-1133">Transmembrane helix</keyword>
<name>A0ABP0QBV6_9DINO</name>
<dbReference type="InterPro" id="IPR003593">
    <property type="entry name" value="AAA+_ATPase"/>
</dbReference>
<evidence type="ECO:0000256" key="8">
    <source>
        <dbReference type="SAM" id="MobiDB-lite"/>
    </source>
</evidence>
<evidence type="ECO:0000313" key="13">
    <source>
        <dbReference type="Proteomes" id="UP001642464"/>
    </source>
</evidence>
<sequence>SLQYYRPVARELKRLEPLARSPVYAEQSAAASGVTTIRQLGLGNVMAARALHAIDGNTAVSFAAKAVDRWFSLRMELLGNLIVLASALVCLAASGSGAWSEARSAIAVTQALSVCGLLNWTVRTIAQTETSFTSWQRVADSLESTELEGQRSLPEDAHLPAKWPVSGTISFEGVSFRYRENLPLVLRKLHLELTPGQRVGVVGRTGSGKSTLLRILLRTVEPTEGTVTIDGVNIQQVGLARLRSSVTAIPQARMGHRAERASAGDADDATRRGCDKWKSPDNFLVSGSIRENVDPRNDYSDEEVQHALEAASLQGWNLHRHINAARDISPGEKQLIGVARAVLRKSRVVALDEVTSRVDKATDQKVQTALKRLPEGTTLLVVSHRLATLQDYDLVVVLGDGEVIEFGKPDELEADPNSNFASMLAAERGGEVF</sequence>
<feature type="non-terminal residue" evidence="12">
    <location>
        <position position="1"/>
    </location>
</feature>
<evidence type="ECO:0000259" key="11">
    <source>
        <dbReference type="PROSITE" id="PS50929"/>
    </source>
</evidence>
<gene>
    <name evidence="12" type="ORF">SCF082_LOCUS40476</name>
</gene>
<dbReference type="PROSITE" id="PS00211">
    <property type="entry name" value="ABC_TRANSPORTER_1"/>
    <property type="match status" value="1"/>
</dbReference>
<dbReference type="InterPro" id="IPR003439">
    <property type="entry name" value="ABC_transporter-like_ATP-bd"/>
</dbReference>
<keyword evidence="7 9" id="KW-0472">Membrane</keyword>
<dbReference type="Proteomes" id="UP001642464">
    <property type="component" value="Unassembled WGS sequence"/>
</dbReference>
<protein>
    <submittedName>
        <fullName evidence="12">Multidrug resistance-associated protein 1 (ATP-binding cassette sub-family C member 1) (Glutathione-S-conjugate-translocating ATPase ABCC1) (Leukotriene C(4) transporter) (LTC4 transporter)</fullName>
    </submittedName>
</protein>
<dbReference type="EMBL" id="CAXAMM010039296">
    <property type="protein sequence ID" value="CAK9085429.1"/>
    <property type="molecule type" value="Genomic_DNA"/>
</dbReference>
<dbReference type="Gene3D" id="1.20.1560.10">
    <property type="entry name" value="ABC transporter type 1, transmembrane domain"/>
    <property type="match status" value="1"/>
</dbReference>
<dbReference type="InterPro" id="IPR011527">
    <property type="entry name" value="ABC1_TM_dom"/>
</dbReference>
<dbReference type="Gene3D" id="3.40.50.300">
    <property type="entry name" value="P-loop containing nucleotide triphosphate hydrolases"/>
    <property type="match status" value="1"/>
</dbReference>
<organism evidence="12 13">
    <name type="scientific">Durusdinium trenchii</name>
    <dbReference type="NCBI Taxonomy" id="1381693"/>
    <lineage>
        <taxon>Eukaryota</taxon>
        <taxon>Sar</taxon>
        <taxon>Alveolata</taxon>
        <taxon>Dinophyceae</taxon>
        <taxon>Suessiales</taxon>
        <taxon>Symbiodiniaceae</taxon>
        <taxon>Durusdinium</taxon>
    </lineage>
</organism>
<evidence type="ECO:0000256" key="2">
    <source>
        <dbReference type="ARBA" id="ARBA00022448"/>
    </source>
</evidence>
<evidence type="ECO:0000256" key="4">
    <source>
        <dbReference type="ARBA" id="ARBA00022741"/>
    </source>
</evidence>
<dbReference type="InterPro" id="IPR027417">
    <property type="entry name" value="P-loop_NTPase"/>
</dbReference>
<dbReference type="SUPFAM" id="SSF52540">
    <property type="entry name" value="P-loop containing nucleoside triphosphate hydrolases"/>
    <property type="match status" value="1"/>
</dbReference>
<keyword evidence="13" id="KW-1185">Reference proteome</keyword>
<evidence type="ECO:0000256" key="3">
    <source>
        <dbReference type="ARBA" id="ARBA00022692"/>
    </source>
</evidence>
<dbReference type="PROSITE" id="PS50893">
    <property type="entry name" value="ABC_TRANSPORTER_2"/>
    <property type="match status" value="1"/>
</dbReference>
<dbReference type="SUPFAM" id="SSF90123">
    <property type="entry name" value="ABC transporter transmembrane region"/>
    <property type="match status" value="1"/>
</dbReference>
<dbReference type="InterPro" id="IPR050173">
    <property type="entry name" value="ABC_transporter_C-like"/>
</dbReference>
<feature type="compositionally biased region" description="Basic and acidic residues" evidence="8">
    <location>
        <begin position="256"/>
        <end position="272"/>
    </location>
</feature>
<reference evidence="12 13" key="1">
    <citation type="submission" date="2024-02" db="EMBL/GenBank/DDBJ databases">
        <authorList>
            <person name="Chen Y."/>
            <person name="Shah S."/>
            <person name="Dougan E. K."/>
            <person name="Thang M."/>
            <person name="Chan C."/>
        </authorList>
    </citation>
    <scope>NUCLEOTIDE SEQUENCE [LARGE SCALE GENOMIC DNA]</scope>
</reference>
<evidence type="ECO:0000256" key="1">
    <source>
        <dbReference type="ARBA" id="ARBA00004370"/>
    </source>
</evidence>
<feature type="transmembrane region" description="Helical" evidence="9">
    <location>
        <begin position="77"/>
        <end position="99"/>
    </location>
</feature>
<dbReference type="PANTHER" id="PTHR24223">
    <property type="entry name" value="ATP-BINDING CASSETTE SUB-FAMILY C"/>
    <property type="match status" value="1"/>
</dbReference>
<dbReference type="PROSITE" id="PS50929">
    <property type="entry name" value="ABC_TM1F"/>
    <property type="match status" value="1"/>
</dbReference>
<dbReference type="InterPro" id="IPR036640">
    <property type="entry name" value="ABC1_TM_sf"/>
</dbReference>
<dbReference type="Pfam" id="PF00005">
    <property type="entry name" value="ABC_tran"/>
    <property type="match status" value="1"/>
</dbReference>